<feature type="transmembrane region" description="Helical" evidence="1">
    <location>
        <begin position="188"/>
        <end position="206"/>
    </location>
</feature>
<name>A0A836CJ89_9STRA</name>
<feature type="transmembrane region" description="Helical" evidence="1">
    <location>
        <begin position="218"/>
        <end position="247"/>
    </location>
</feature>
<dbReference type="InterPro" id="IPR038770">
    <property type="entry name" value="Na+/solute_symporter_sf"/>
</dbReference>
<reference evidence="2" key="1">
    <citation type="submission" date="2021-02" db="EMBL/GenBank/DDBJ databases">
        <title>First Annotated Genome of the Yellow-green Alga Tribonema minus.</title>
        <authorList>
            <person name="Mahan K.M."/>
        </authorList>
    </citation>
    <scope>NUCLEOTIDE SEQUENCE</scope>
    <source>
        <strain evidence="2">UTEX B ZZ1240</strain>
    </source>
</reference>
<dbReference type="OrthoDB" id="188035at2759"/>
<feature type="transmembrane region" description="Helical" evidence="1">
    <location>
        <begin position="154"/>
        <end position="176"/>
    </location>
</feature>
<feature type="transmembrane region" description="Helical" evidence="1">
    <location>
        <begin position="26"/>
        <end position="46"/>
    </location>
</feature>
<dbReference type="EMBL" id="JAFCMP010000067">
    <property type="protein sequence ID" value="KAG5188635.1"/>
    <property type="molecule type" value="Genomic_DNA"/>
</dbReference>
<evidence type="ECO:0000313" key="2">
    <source>
        <dbReference type="EMBL" id="KAG5188635.1"/>
    </source>
</evidence>
<evidence type="ECO:0000313" key="3">
    <source>
        <dbReference type="Proteomes" id="UP000664859"/>
    </source>
</evidence>
<dbReference type="GO" id="GO:0009941">
    <property type="term" value="C:chloroplast envelope"/>
    <property type="evidence" value="ECO:0007669"/>
    <property type="project" value="TreeGrafter"/>
</dbReference>
<dbReference type="Proteomes" id="UP000664859">
    <property type="component" value="Unassembled WGS sequence"/>
</dbReference>
<keyword evidence="3" id="KW-1185">Reference proteome</keyword>
<organism evidence="2 3">
    <name type="scientific">Tribonema minus</name>
    <dbReference type="NCBI Taxonomy" id="303371"/>
    <lineage>
        <taxon>Eukaryota</taxon>
        <taxon>Sar</taxon>
        <taxon>Stramenopiles</taxon>
        <taxon>Ochrophyta</taxon>
        <taxon>PX clade</taxon>
        <taxon>Xanthophyceae</taxon>
        <taxon>Tribonematales</taxon>
        <taxon>Tribonemataceae</taxon>
        <taxon>Tribonema</taxon>
    </lineage>
</organism>
<feature type="transmembrane region" description="Helical" evidence="1">
    <location>
        <begin position="58"/>
        <end position="83"/>
    </location>
</feature>
<keyword evidence="1" id="KW-0472">Membrane</keyword>
<sequence>MALLIGLAWPQPGTEVSSWMVADYRVVQTLNVMTVFLISGLNLKSADIRAAVSREGSLGFIVGMVLILGVTPLSGFVAVRLPFAEKEFAYGLAIFCGVPTTIAVGVAMTTAAGGNAALALMLTVFSNLLGVLITPFWLQAFFSGQDVAIDALDLLVNLLITVLAPLLVGQAIRFLVPPVRTLVTRHKTALKLISSTSLALIVWQTVSRSAEDILAVSGGSIVAIIAASLIMHVAYLVVSFVTARYLLRLGDAELKAVVIMSSEKTLPVAIAVIAFLTNVGSEGLLSIPPIVSQQVQLFMDSFIATKWGEKTSAAARHAATAAAGAPPSELGEPTSTTSAAVAHMAAAPAATPPAHTAAV</sequence>
<dbReference type="Pfam" id="PF13593">
    <property type="entry name" value="SBF_like"/>
    <property type="match status" value="1"/>
</dbReference>
<dbReference type="InterPro" id="IPR016833">
    <property type="entry name" value="Put_Na-Bile_cotransptr"/>
</dbReference>
<gene>
    <name evidence="2" type="ORF">JKP88DRAFT_303939</name>
</gene>
<proteinExistence type="predicted"/>
<accession>A0A836CJ89</accession>
<comment type="caution">
    <text evidence="2">The sequence shown here is derived from an EMBL/GenBank/DDBJ whole genome shotgun (WGS) entry which is preliminary data.</text>
</comment>
<dbReference type="AlphaFoldDB" id="A0A836CJ89"/>
<dbReference type="Gene3D" id="1.20.1530.20">
    <property type="match status" value="1"/>
</dbReference>
<evidence type="ECO:0000256" key="1">
    <source>
        <dbReference type="SAM" id="Phobius"/>
    </source>
</evidence>
<protein>
    <submittedName>
        <fullName evidence="2">Cysteine proteinase cathepsin F</fullName>
    </submittedName>
</protein>
<feature type="transmembrane region" description="Helical" evidence="1">
    <location>
        <begin position="118"/>
        <end position="142"/>
    </location>
</feature>
<dbReference type="PANTHER" id="PTHR18640:SF14">
    <property type="entry name" value="SODIUM BILE ACID SYMPORTER FAMILY"/>
    <property type="match status" value="1"/>
</dbReference>
<keyword evidence="1" id="KW-0812">Transmembrane</keyword>
<feature type="transmembrane region" description="Helical" evidence="1">
    <location>
        <begin position="89"/>
        <end position="111"/>
    </location>
</feature>
<keyword evidence="1" id="KW-1133">Transmembrane helix</keyword>
<dbReference type="PANTHER" id="PTHR18640">
    <property type="entry name" value="SOLUTE CARRIER FAMILY 10 MEMBER 7"/>
    <property type="match status" value="1"/>
</dbReference>